<dbReference type="AlphaFoldDB" id="A0A4W6DC96"/>
<dbReference type="InterPro" id="IPR011009">
    <property type="entry name" value="Kinase-like_dom_sf"/>
</dbReference>
<evidence type="ECO:0000256" key="13">
    <source>
        <dbReference type="ARBA" id="ARBA00023170"/>
    </source>
</evidence>
<keyword evidence="11 21" id="KW-0472">Membrane</keyword>
<dbReference type="InterPro" id="IPR001170">
    <property type="entry name" value="ANPR/GUC"/>
</dbReference>
<evidence type="ECO:0000256" key="18">
    <source>
        <dbReference type="RuleBase" id="RU000405"/>
    </source>
</evidence>
<keyword evidence="7" id="KW-0547">Nucleotide-binding</keyword>
<dbReference type="Proteomes" id="UP000314980">
    <property type="component" value="Unassembled WGS sequence"/>
</dbReference>
<dbReference type="InterPro" id="IPR000719">
    <property type="entry name" value="Prot_kinase_dom"/>
</dbReference>
<dbReference type="SUPFAM" id="SSF53822">
    <property type="entry name" value="Periplasmic binding protein-like I"/>
    <property type="match status" value="1"/>
</dbReference>
<dbReference type="GO" id="GO:0004383">
    <property type="term" value="F:guanylate cyclase activity"/>
    <property type="evidence" value="ECO:0007669"/>
    <property type="project" value="UniProtKB-EC"/>
</dbReference>
<dbReference type="Gene3D" id="1.10.510.10">
    <property type="entry name" value="Transferase(Phosphotransferase) domain 1"/>
    <property type="match status" value="1"/>
</dbReference>
<evidence type="ECO:0000256" key="5">
    <source>
        <dbReference type="ARBA" id="ARBA00022692"/>
    </source>
</evidence>
<dbReference type="GO" id="GO:0001503">
    <property type="term" value="P:ossification"/>
    <property type="evidence" value="ECO:0007669"/>
    <property type="project" value="UniProtKB-KW"/>
</dbReference>
<dbReference type="Pfam" id="PF01094">
    <property type="entry name" value="ANF_receptor"/>
    <property type="match status" value="1"/>
</dbReference>
<feature type="transmembrane region" description="Helical" evidence="21">
    <location>
        <begin position="535"/>
        <end position="555"/>
    </location>
</feature>
<keyword evidence="12" id="KW-1015">Disulfide bond</keyword>
<comment type="catalytic activity">
    <reaction evidence="1 19">
        <text>GTP = 3',5'-cyclic GMP + diphosphate</text>
        <dbReference type="Rhea" id="RHEA:13665"/>
        <dbReference type="ChEBI" id="CHEBI:33019"/>
        <dbReference type="ChEBI" id="CHEBI:37565"/>
        <dbReference type="ChEBI" id="CHEBI:57746"/>
        <dbReference type="EC" id="4.6.1.2"/>
    </reaction>
</comment>
<dbReference type="GO" id="GO:0001653">
    <property type="term" value="F:peptide receptor activity"/>
    <property type="evidence" value="ECO:0007669"/>
    <property type="project" value="TreeGrafter"/>
</dbReference>
<dbReference type="GeneTree" id="ENSGT00940000156985"/>
<evidence type="ECO:0000256" key="14">
    <source>
        <dbReference type="ARBA" id="ARBA00023180"/>
    </source>
</evidence>
<dbReference type="PRINTS" id="PR00255">
    <property type="entry name" value="NATPEPTIDER"/>
</dbReference>
<dbReference type="Pfam" id="PF07714">
    <property type="entry name" value="PK_Tyr_Ser-Thr"/>
    <property type="match status" value="1"/>
</dbReference>
<dbReference type="SMART" id="SM00044">
    <property type="entry name" value="CYCc"/>
    <property type="match status" value="1"/>
</dbReference>
<comment type="subcellular location">
    <subcellularLocation>
        <location evidence="2">Cell membrane</location>
        <topology evidence="2">Single-pass type I membrane protein</topology>
    </subcellularLocation>
</comment>
<dbReference type="SUPFAM" id="SSF55073">
    <property type="entry name" value="Nucleotide cyclase"/>
    <property type="match status" value="1"/>
</dbReference>
<dbReference type="GO" id="GO:0005525">
    <property type="term" value="F:GTP binding"/>
    <property type="evidence" value="ECO:0007669"/>
    <property type="project" value="UniProtKB-KW"/>
</dbReference>
<evidence type="ECO:0000256" key="12">
    <source>
        <dbReference type="ARBA" id="ARBA00023157"/>
    </source>
</evidence>
<keyword evidence="15 18" id="KW-0456">Lyase</keyword>
<dbReference type="FunFam" id="3.30.70.1230:FF:000004">
    <property type="entry name" value="Guanylate cyclase"/>
    <property type="match status" value="1"/>
</dbReference>
<dbReference type="GO" id="GO:0005886">
    <property type="term" value="C:plasma membrane"/>
    <property type="evidence" value="ECO:0007669"/>
    <property type="project" value="UniProtKB-SubCell"/>
</dbReference>
<evidence type="ECO:0000256" key="6">
    <source>
        <dbReference type="ARBA" id="ARBA00022729"/>
    </source>
</evidence>
<dbReference type="InterPro" id="IPR029787">
    <property type="entry name" value="Nucleotide_cyclase"/>
</dbReference>
<evidence type="ECO:0000256" key="15">
    <source>
        <dbReference type="ARBA" id="ARBA00023239"/>
    </source>
</evidence>
<reference evidence="24" key="2">
    <citation type="submission" date="2025-08" db="UniProtKB">
        <authorList>
            <consortium name="Ensembl"/>
        </authorList>
    </citation>
    <scope>IDENTIFICATION</scope>
</reference>
<keyword evidence="6" id="KW-0732">Signal</keyword>
<dbReference type="InterPro" id="IPR001054">
    <property type="entry name" value="A/G_cyclase"/>
</dbReference>
<comment type="similarity">
    <text evidence="18">Belongs to the adenylyl cyclase class-4/guanylyl cyclase family.</text>
</comment>
<keyword evidence="5 21" id="KW-0812">Transmembrane</keyword>
<dbReference type="CDD" id="cd07302">
    <property type="entry name" value="CHD"/>
    <property type="match status" value="1"/>
</dbReference>
<evidence type="ECO:0000256" key="4">
    <source>
        <dbReference type="ARBA" id="ARBA00022553"/>
    </source>
</evidence>
<keyword evidence="14" id="KW-0325">Glycoprotein</keyword>
<reference evidence="25" key="1">
    <citation type="submission" date="2015-09" db="EMBL/GenBank/DDBJ databases">
        <authorList>
            <person name="Sai Rama Sridatta P."/>
        </authorList>
    </citation>
    <scope>NUCLEOTIDE SEQUENCE [LARGE SCALE GENOMIC DNA]</scope>
</reference>
<dbReference type="FunFam" id="1.10.510.10:FF:000270">
    <property type="entry name" value="Guanylate cyclase"/>
    <property type="match status" value="1"/>
</dbReference>
<keyword evidence="13" id="KW-0675">Receptor</keyword>
<dbReference type="PROSITE" id="PS50125">
    <property type="entry name" value="GUANYLATE_CYCLASE_2"/>
    <property type="match status" value="1"/>
</dbReference>
<protein>
    <recommendedName>
        <fullName evidence="19">Guanylate cyclase</fullName>
        <ecNumber evidence="19">4.6.1.2</ecNumber>
    </recommendedName>
</protein>
<evidence type="ECO:0000256" key="21">
    <source>
        <dbReference type="SAM" id="Phobius"/>
    </source>
</evidence>
<keyword evidence="20" id="KW-0175">Coiled coil</keyword>
<keyword evidence="3" id="KW-1003">Cell membrane</keyword>
<dbReference type="InterPro" id="IPR001245">
    <property type="entry name" value="Ser-Thr/Tyr_kinase_cat_dom"/>
</dbReference>
<dbReference type="CDD" id="cd14042">
    <property type="entry name" value="PK_GC-A_B"/>
    <property type="match status" value="1"/>
</dbReference>
<dbReference type="InterPro" id="IPR018297">
    <property type="entry name" value="A/G_cyclase_CS"/>
</dbReference>
<gene>
    <name evidence="24" type="primary">NPR2</name>
    <name evidence="24" type="synonym">npr1b</name>
</gene>
<keyword evidence="8" id="KW-0892">Osteogenesis</keyword>
<evidence type="ECO:0000256" key="7">
    <source>
        <dbReference type="ARBA" id="ARBA00022741"/>
    </source>
</evidence>
<feature type="transmembrane region" description="Helical" evidence="21">
    <location>
        <begin position="463"/>
        <end position="483"/>
    </location>
</feature>
<evidence type="ECO:0000256" key="20">
    <source>
        <dbReference type="SAM" id="Coils"/>
    </source>
</evidence>
<evidence type="ECO:0000256" key="9">
    <source>
        <dbReference type="ARBA" id="ARBA00022989"/>
    </source>
</evidence>
<dbReference type="SUPFAM" id="SSF56112">
    <property type="entry name" value="Protein kinase-like (PK-like)"/>
    <property type="match status" value="1"/>
</dbReference>
<dbReference type="Ensembl" id="ENSLCAT00010022941.1">
    <property type="protein sequence ID" value="ENSLCAP00010022452.1"/>
    <property type="gene ID" value="ENSLCAG00010009632.1"/>
</dbReference>
<evidence type="ECO:0000313" key="25">
    <source>
        <dbReference type="Proteomes" id="UP000314980"/>
    </source>
</evidence>
<dbReference type="PANTHER" id="PTHR11920">
    <property type="entry name" value="GUANYLYL CYCLASE"/>
    <property type="match status" value="1"/>
</dbReference>
<feature type="coiled-coil region" evidence="20">
    <location>
        <begin position="792"/>
        <end position="830"/>
    </location>
</feature>
<keyword evidence="4" id="KW-0597">Phosphoprotein</keyword>
<keyword evidence="9 21" id="KW-1133">Transmembrane helix</keyword>
<keyword evidence="16 19" id="KW-0141">cGMP biosynthesis</keyword>
<evidence type="ECO:0000313" key="24">
    <source>
        <dbReference type="Ensembl" id="ENSLCAP00010022452.1"/>
    </source>
</evidence>
<dbReference type="GO" id="GO:0004672">
    <property type="term" value="F:protein kinase activity"/>
    <property type="evidence" value="ECO:0007669"/>
    <property type="project" value="InterPro"/>
</dbReference>
<feature type="domain" description="Guanylate cyclase" evidence="23">
    <location>
        <begin position="862"/>
        <end position="992"/>
    </location>
</feature>
<dbReference type="InterPro" id="IPR050401">
    <property type="entry name" value="Cyclic_nucleotide_synthase"/>
</dbReference>
<dbReference type="Gene3D" id="6.10.250.780">
    <property type="match status" value="1"/>
</dbReference>
<evidence type="ECO:0000259" key="22">
    <source>
        <dbReference type="PROSITE" id="PS50011"/>
    </source>
</evidence>
<evidence type="ECO:0000256" key="11">
    <source>
        <dbReference type="ARBA" id="ARBA00023136"/>
    </source>
</evidence>
<comment type="function">
    <text evidence="17">Receptor for the C-type natriuretic peptide NPPC/CNP hormone. Has guanylate cyclase activity upon binding of its ligand. May play a role in the regulation of skeletal growth.</text>
</comment>
<dbReference type="InterPro" id="IPR028082">
    <property type="entry name" value="Peripla_BP_I"/>
</dbReference>
<evidence type="ECO:0000256" key="19">
    <source>
        <dbReference type="RuleBase" id="RU003431"/>
    </source>
</evidence>
<dbReference type="FunFam" id="3.30.200.20:FF:001106">
    <property type="entry name" value="Guanylate cyclase"/>
    <property type="match status" value="1"/>
</dbReference>
<dbReference type="GO" id="GO:0007168">
    <property type="term" value="P:receptor guanylyl cyclase signaling pathway"/>
    <property type="evidence" value="ECO:0007669"/>
    <property type="project" value="TreeGrafter"/>
</dbReference>
<evidence type="ECO:0000256" key="8">
    <source>
        <dbReference type="ARBA" id="ARBA00022855"/>
    </source>
</evidence>
<dbReference type="PANTHER" id="PTHR11920:SF483">
    <property type="entry name" value="GUANYLATE CYCLASE"/>
    <property type="match status" value="1"/>
</dbReference>
<sequence>MQIQFIFQFINKSILDTVSLYGQSTTSQNITLAVILPETNTDYPWAWPRVGPALHRAVRTINANPTLLPNHHLTYAFKNSEDKDRICSESIAPLVAVDLKFAYDPWAFIGPGCSYTASPVGLFTTHWNVPMVTAGAPAVAFNGKVYPSLTNTGPTHKKLGKFALRICEHFGWQEHVMLMFNDDKVDDRPCYFAVEGLYTELRNVNITLVDRVFEENKPVNYSQILSDSQNDGRVVFVCCSPDVFRKLMVHFRQADLPHEQYVFFYIDVFGDSLNSRNRQPWKRGDEDDDVAKEAFQSVKILTYREPQNPEYKEFVNNLKTDAKKMFNYTVEDTLMNIIAGGFYDGLMLYTHTLNETMSAYGSRPPGNVVTTRMWNRTFHGVTGLVHLDENGDRETDFALWDIIDTNTSTFQIVLVYNSSEEQLTAIPGTTLHWPGGVPPDVPVCGFKNDNPICLAKTITIHQMVSIVVFFIFIMTLTIAVFIYRRMKLEKELVAQLWRISWDNIQMSNLNKVLRSGSRITLSLDQDYGLDQFRLWVLYMFVLFVFFQGNIIAIKYTNRKRIELNRKVLFELKHMRDVQNEHLTRFIGACIDPPNICIITEYCPRGSLQDILENDSITLDWMFKYSLINDIVKGMVFLHNSVIFSHGKLKSSNCVVDNRFVLKITDYGLSSFRSESDSGKDAHAYYARELWMAPELLRMESPTPQGTQKGDVYSFGIILQEVALRRGAFYLEGDPLSPKEIVDRVVLGEWPCLRPTVDPQSHSPELGQLMQRCWAEEPTERPEFNHIRLLLRKQNKTNILDNLLSRMEQYANNLEELVEERTQAYHEEKRKAEALLYQILPHSVAEQLKRGETVQAEAFDSVTIYFSDIVGFTAISAESTPMEVVTLLNDLYTCFDAIIDNFDVYKVETIGDAYMVVSGLPVRNGKLHGREIARMALALLDAVRTFKIRHRPEEQLKLRIGIHSGPVCAGVVGLKMPRYCLFGDTVNTSSRMESSGEALKIHVSAATRDVLLEFNCFQLELRGEIDVKGKGKMTTYWLLGESDSQ</sequence>
<dbReference type="Gene3D" id="3.40.50.2300">
    <property type="match status" value="3"/>
</dbReference>
<reference evidence="24" key="3">
    <citation type="submission" date="2025-09" db="UniProtKB">
        <authorList>
            <consortium name="Ensembl"/>
        </authorList>
    </citation>
    <scope>IDENTIFICATION</scope>
</reference>
<evidence type="ECO:0000256" key="16">
    <source>
        <dbReference type="ARBA" id="ARBA00023293"/>
    </source>
</evidence>
<dbReference type="Gene3D" id="3.30.70.1230">
    <property type="entry name" value="Nucleotide cyclase"/>
    <property type="match status" value="1"/>
</dbReference>
<dbReference type="GO" id="GO:0035556">
    <property type="term" value="P:intracellular signal transduction"/>
    <property type="evidence" value="ECO:0007669"/>
    <property type="project" value="InterPro"/>
</dbReference>
<dbReference type="InterPro" id="IPR001828">
    <property type="entry name" value="ANF_lig-bd_rcpt"/>
</dbReference>
<dbReference type="GO" id="GO:0005524">
    <property type="term" value="F:ATP binding"/>
    <property type="evidence" value="ECO:0007669"/>
    <property type="project" value="InterPro"/>
</dbReference>
<proteinExistence type="inferred from homology"/>
<keyword evidence="25" id="KW-1185">Reference proteome</keyword>
<organism evidence="24 25">
    <name type="scientific">Lates calcarifer</name>
    <name type="common">Barramundi</name>
    <name type="synonym">Holocentrus calcarifer</name>
    <dbReference type="NCBI Taxonomy" id="8187"/>
    <lineage>
        <taxon>Eukaryota</taxon>
        <taxon>Metazoa</taxon>
        <taxon>Chordata</taxon>
        <taxon>Craniata</taxon>
        <taxon>Vertebrata</taxon>
        <taxon>Euteleostomi</taxon>
        <taxon>Actinopterygii</taxon>
        <taxon>Neopterygii</taxon>
        <taxon>Teleostei</taxon>
        <taxon>Neoteleostei</taxon>
        <taxon>Acanthomorphata</taxon>
        <taxon>Carangaria</taxon>
        <taxon>Carangaria incertae sedis</taxon>
        <taxon>Centropomidae</taxon>
        <taxon>Lates</taxon>
    </lineage>
</organism>
<dbReference type="GO" id="GO:0004016">
    <property type="term" value="F:adenylate cyclase activity"/>
    <property type="evidence" value="ECO:0007669"/>
    <property type="project" value="TreeGrafter"/>
</dbReference>
<evidence type="ECO:0000256" key="17">
    <source>
        <dbReference type="ARBA" id="ARBA00043880"/>
    </source>
</evidence>
<dbReference type="EC" id="4.6.1.2" evidence="19"/>
<evidence type="ECO:0000259" key="23">
    <source>
        <dbReference type="PROSITE" id="PS50125"/>
    </source>
</evidence>
<evidence type="ECO:0000256" key="1">
    <source>
        <dbReference type="ARBA" id="ARBA00001436"/>
    </source>
</evidence>
<dbReference type="Pfam" id="PF00211">
    <property type="entry name" value="Guanylate_cyc"/>
    <property type="match status" value="1"/>
</dbReference>
<keyword evidence="10" id="KW-0342">GTP-binding</keyword>
<name>A0A4W6DC96_LATCA</name>
<evidence type="ECO:0000256" key="2">
    <source>
        <dbReference type="ARBA" id="ARBA00004251"/>
    </source>
</evidence>
<evidence type="ECO:0000256" key="3">
    <source>
        <dbReference type="ARBA" id="ARBA00022475"/>
    </source>
</evidence>
<dbReference type="PROSITE" id="PS00452">
    <property type="entry name" value="GUANYLATE_CYCLASE_1"/>
    <property type="match status" value="1"/>
</dbReference>
<dbReference type="PROSITE" id="PS50011">
    <property type="entry name" value="PROTEIN_KINASE_DOM"/>
    <property type="match status" value="1"/>
</dbReference>
<evidence type="ECO:0000256" key="10">
    <source>
        <dbReference type="ARBA" id="ARBA00023134"/>
    </source>
</evidence>
<feature type="domain" description="Protein kinase" evidence="22">
    <location>
        <begin position="507"/>
        <end position="790"/>
    </location>
</feature>
<dbReference type="FunFam" id="3.40.50.2300:FF:000101">
    <property type="entry name" value="Guanylate cyclase"/>
    <property type="match status" value="1"/>
</dbReference>
<accession>A0A4W6DC96</accession>